<dbReference type="InterPro" id="IPR001789">
    <property type="entry name" value="Sig_transdc_resp-reg_receiver"/>
</dbReference>
<reference evidence="3 4" key="1">
    <citation type="submission" date="2018-09" db="EMBL/GenBank/DDBJ databases">
        <authorList>
            <person name="Zhu H."/>
        </authorList>
    </citation>
    <scope>NUCLEOTIDE SEQUENCE [LARGE SCALE GENOMIC DNA]</scope>
    <source>
        <strain evidence="3 4">K1W22B-8</strain>
    </source>
</reference>
<accession>A0A418WI74</accession>
<evidence type="ECO:0000259" key="2">
    <source>
        <dbReference type="PROSITE" id="PS50110"/>
    </source>
</evidence>
<name>A0A418WI74_9PROT</name>
<evidence type="ECO:0000313" key="3">
    <source>
        <dbReference type="EMBL" id="RJF89713.1"/>
    </source>
</evidence>
<dbReference type="Pfam" id="PF00072">
    <property type="entry name" value="Response_reg"/>
    <property type="match status" value="1"/>
</dbReference>
<dbReference type="Gene3D" id="3.40.50.2300">
    <property type="match status" value="1"/>
</dbReference>
<evidence type="ECO:0000313" key="4">
    <source>
        <dbReference type="Proteomes" id="UP000284605"/>
    </source>
</evidence>
<keyword evidence="1" id="KW-0597">Phosphoprotein</keyword>
<organism evidence="3 4">
    <name type="scientific">Oleomonas cavernae</name>
    <dbReference type="NCBI Taxonomy" id="2320859"/>
    <lineage>
        <taxon>Bacteria</taxon>
        <taxon>Pseudomonadati</taxon>
        <taxon>Pseudomonadota</taxon>
        <taxon>Alphaproteobacteria</taxon>
        <taxon>Acetobacterales</taxon>
        <taxon>Acetobacteraceae</taxon>
        <taxon>Oleomonas</taxon>
    </lineage>
</organism>
<evidence type="ECO:0000256" key="1">
    <source>
        <dbReference type="PROSITE-ProRule" id="PRU00169"/>
    </source>
</evidence>
<dbReference type="GO" id="GO:0000160">
    <property type="term" value="P:phosphorelay signal transduction system"/>
    <property type="evidence" value="ECO:0007669"/>
    <property type="project" value="InterPro"/>
</dbReference>
<keyword evidence="4" id="KW-1185">Reference proteome</keyword>
<dbReference type="CDD" id="cd00156">
    <property type="entry name" value="REC"/>
    <property type="match status" value="1"/>
</dbReference>
<dbReference type="InterPro" id="IPR011006">
    <property type="entry name" value="CheY-like_superfamily"/>
</dbReference>
<feature type="modified residue" description="4-aspartylphosphate" evidence="1">
    <location>
        <position position="98"/>
    </location>
</feature>
<comment type="caution">
    <text evidence="3">The sequence shown here is derived from an EMBL/GenBank/DDBJ whole genome shotgun (WGS) entry which is preliminary data.</text>
</comment>
<dbReference type="AlphaFoldDB" id="A0A418WI74"/>
<gene>
    <name evidence="3" type="ORF">D3874_24355</name>
</gene>
<dbReference type="SUPFAM" id="SSF52172">
    <property type="entry name" value="CheY-like"/>
    <property type="match status" value="1"/>
</dbReference>
<dbReference type="EMBL" id="QYUK01000011">
    <property type="protein sequence ID" value="RJF89713.1"/>
    <property type="molecule type" value="Genomic_DNA"/>
</dbReference>
<dbReference type="PROSITE" id="PS50110">
    <property type="entry name" value="RESPONSE_REGULATORY"/>
    <property type="match status" value="1"/>
</dbReference>
<proteinExistence type="predicted"/>
<dbReference type="SMART" id="SM00448">
    <property type="entry name" value="REC"/>
    <property type="match status" value="1"/>
</dbReference>
<dbReference type="Proteomes" id="UP000284605">
    <property type="component" value="Unassembled WGS sequence"/>
</dbReference>
<sequence>MRPVGPRPCLPLDPRPGQCLSRHPAGLRPGLGAAAAGPRPCHSPGARVLVVEDDRAVALATVALLEGWGLKTAHAETTDGLGPALERLGGAADLVIADYRLADDVTGDDVIDEVARRQATPLAAIIVTGDTGPQRLRSLHGQAWPVLHKPVDPDELAKVTAALLAPAAPR</sequence>
<protein>
    <submittedName>
        <fullName evidence="3">Response regulator</fullName>
    </submittedName>
</protein>
<feature type="domain" description="Response regulatory" evidence="2">
    <location>
        <begin position="47"/>
        <end position="164"/>
    </location>
</feature>